<proteinExistence type="predicted"/>
<dbReference type="Proteomes" id="UP000774326">
    <property type="component" value="Unassembled WGS sequence"/>
</dbReference>
<accession>A0A9P8Q3S3</accession>
<protein>
    <submittedName>
        <fullName evidence="1">Uncharacterized protein</fullName>
    </submittedName>
</protein>
<evidence type="ECO:0000313" key="1">
    <source>
        <dbReference type="EMBL" id="KAH3682620.1"/>
    </source>
</evidence>
<name>A0A9P8Q3S3_WICPI</name>
<reference evidence="1" key="2">
    <citation type="submission" date="2021-01" db="EMBL/GenBank/DDBJ databases">
        <authorList>
            <person name="Schikora-Tamarit M.A."/>
        </authorList>
    </citation>
    <scope>NUCLEOTIDE SEQUENCE</scope>
    <source>
        <strain evidence="1">CBS2887</strain>
    </source>
</reference>
<dbReference type="AlphaFoldDB" id="A0A9P8Q3S3"/>
<keyword evidence="2" id="KW-1185">Reference proteome</keyword>
<dbReference type="EMBL" id="JAEUBG010003557">
    <property type="protein sequence ID" value="KAH3682620.1"/>
    <property type="molecule type" value="Genomic_DNA"/>
</dbReference>
<comment type="caution">
    <text evidence="1">The sequence shown here is derived from an EMBL/GenBank/DDBJ whole genome shotgun (WGS) entry which is preliminary data.</text>
</comment>
<reference evidence="1" key="1">
    <citation type="journal article" date="2021" name="Open Biol.">
        <title>Shared evolutionary footprints suggest mitochondrial oxidative damage underlies multiple complex I losses in fungi.</title>
        <authorList>
            <person name="Schikora-Tamarit M.A."/>
            <person name="Marcet-Houben M."/>
            <person name="Nosek J."/>
            <person name="Gabaldon T."/>
        </authorList>
    </citation>
    <scope>NUCLEOTIDE SEQUENCE</scope>
    <source>
        <strain evidence="1">CBS2887</strain>
    </source>
</reference>
<sequence length="74" mass="8725">MHETVWQPIDLHRLHVLQLLQWDTEDLILEVQINTLRSQESNGHRRSEDVSCSSMNEDKSNELWVLTDLSPDKN</sequence>
<evidence type="ECO:0000313" key="2">
    <source>
        <dbReference type="Proteomes" id="UP000774326"/>
    </source>
</evidence>
<gene>
    <name evidence="1" type="ORF">WICPIJ_006409</name>
</gene>
<organism evidence="1 2">
    <name type="scientific">Wickerhamomyces pijperi</name>
    <name type="common">Yeast</name>
    <name type="synonym">Pichia pijperi</name>
    <dbReference type="NCBI Taxonomy" id="599730"/>
    <lineage>
        <taxon>Eukaryota</taxon>
        <taxon>Fungi</taxon>
        <taxon>Dikarya</taxon>
        <taxon>Ascomycota</taxon>
        <taxon>Saccharomycotina</taxon>
        <taxon>Saccharomycetes</taxon>
        <taxon>Phaffomycetales</taxon>
        <taxon>Wickerhamomycetaceae</taxon>
        <taxon>Wickerhamomyces</taxon>
    </lineage>
</organism>